<name>A0AAV1SPC0_9ROSI</name>
<sequence>MYRAASLMRKQNVQAALAEINRIFGFKLALECLELRARGKDYMYISNSDDEAYSAGRYRGVNYSILGSSDVVTEVMSSTHPKQGPSPTSRYNCSWLSIKHAIEHKDEEKSNEAK</sequence>
<protein>
    <submittedName>
        <fullName evidence="1">Uncharacterized protein</fullName>
    </submittedName>
</protein>
<keyword evidence="2" id="KW-1185">Reference proteome</keyword>
<evidence type="ECO:0000313" key="1">
    <source>
        <dbReference type="EMBL" id="CAK7355850.1"/>
    </source>
</evidence>
<dbReference type="EMBL" id="CAWUPB010001197">
    <property type="protein sequence ID" value="CAK7355850.1"/>
    <property type="molecule type" value="Genomic_DNA"/>
</dbReference>
<reference evidence="1 2" key="1">
    <citation type="submission" date="2024-01" db="EMBL/GenBank/DDBJ databases">
        <authorList>
            <person name="Waweru B."/>
        </authorList>
    </citation>
    <scope>NUCLEOTIDE SEQUENCE [LARGE SCALE GENOMIC DNA]</scope>
</reference>
<accession>A0AAV1SPC0</accession>
<organism evidence="1 2">
    <name type="scientific">Dovyalis caffra</name>
    <dbReference type="NCBI Taxonomy" id="77055"/>
    <lineage>
        <taxon>Eukaryota</taxon>
        <taxon>Viridiplantae</taxon>
        <taxon>Streptophyta</taxon>
        <taxon>Embryophyta</taxon>
        <taxon>Tracheophyta</taxon>
        <taxon>Spermatophyta</taxon>
        <taxon>Magnoliopsida</taxon>
        <taxon>eudicotyledons</taxon>
        <taxon>Gunneridae</taxon>
        <taxon>Pentapetalae</taxon>
        <taxon>rosids</taxon>
        <taxon>fabids</taxon>
        <taxon>Malpighiales</taxon>
        <taxon>Salicaceae</taxon>
        <taxon>Flacourtieae</taxon>
        <taxon>Dovyalis</taxon>
    </lineage>
</organism>
<comment type="caution">
    <text evidence="1">The sequence shown here is derived from an EMBL/GenBank/DDBJ whole genome shotgun (WGS) entry which is preliminary data.</text>
</comment>
<proteinExistence type="predicted"/>
<dbReference type="AlphaFoldDB" id="A0AAV1SPC0"/>
<gene>
    <name evidence="1" type="ORF">DCAF_LOCUS26113</name>
</gene>
<feature type="non-terminal residue" evidence="1">
    <location>
        <position position="114"/>
    </location>
</feature>
<evidence type="ECO:0000313" key="2">
    <source>
        <dbReference type="Proteomes" id="UP001314170"/>
    </source>
</evidence>
<dbReference type="Proteomes" id="UP001314170">
    <property type="component" value="Unassembled WGS sequence"/>
</dbReference>